<dbReference type="InterPro" id="IPR013922">
    <property type="entry name" value="Cyclin_PHO80-like"/>
</dbReference>
<evidence type="ECO:0000313" key="2">
    <source>
        <dbReference type="EMBL" id="KAJ8903166.1"/>
    </source>
</evidence>
<dbReference type="Gene3D" id="1.10.472.10">
    <property type="entry name" value="Cyclin-like"/>
    <property type="match status" value="1"/>
</dbReference>
<dbReference type="InterPro" id="IPR036915">
    <property type="entry name" value="Cyclin-like_sf"/>
</dbReference>
<evidence type="ECO:0000313" key="3">
    <source>
        <dbReference type="Proteomes" id="UP001157974"/>
    </source>
</evidence>
<reference evidence="2 3" key="1">
    <citation type="journal article" date="2023" name="Nat. Commun.">
        <title>Origin of minicircular mitochondrial genomes in red algae.</title>
        <authorList>
            <person name="Lee Y."/>
            <person name="Cho C.H."/>
            <person name="Lee Y.M."/>
            <person name="Park S.I."/>
            <person name="Yang J.H."/>
            <person name="West J.A."/>
            <person name="Bhattacharya D."/>
            <person name="Yoon H.S."/>
        </authorList>
    </citation>
    <scope>NUCLEOTIDE SEQUENCE [LARGE SCALE GENOMIC DNA]</scope>
    <source>
        <strain evidence="2 3">CCMP1338</strain>
        <tissue evidence="2">Whole cell</tissue>
    </source>
</reference>
<dbReference type="GO" id="GO:0019901">
    <property type="term" value="F:protein kinase binding"/>
    <property type="evidence" value="ECO:0007669"/>
    <property type="project" value="InterPro"/>
</dbReference>
<dbReference type="Proteomes" id="UP001157974">
    <property type="component" value="Unassembled WGS sequence"/>
</dbReference>
<dbReference type="CDD" id="cd20558">
    <property type="entry name" value="CYCLIN_ScPCL7-like"/>
    <property type="match status" value="1"/>
</dbReference>
<sequence length="260" mass="28966">MGKGEDKPTRVLENERELEYGVVGDAIVEPIKPGSEEEKDISVVDEDKSEPDHDGAEGSLGNSITPVSGGSVITGGDEEKPEHEYDVTEEPLFESIKALLTCWTVENRMDSYDWDHSSMFYAREVSEMPLDDYLDRIFKHSTKSVSCGVAAVIYLRRAAKINPNLCMNAFNAHRLIMMALTAAVKFSEHVVCLNSFYAEVGGLCLEEFNALELEFLLAVDFQLIVSEKEYLECKRMLEDVITPSEVVDVLTNELPLCVVG</sequence>
<dbReference type="AlphaFoldDB" id="A0AAV8UNX3"/>
<proteinExistence type="predicted"/>
<protein>
    <recommendedName>
        <fullName evidence="4">Cyclin</fullName>
    </recommendedName>
</protein>
<feature type="region of interest" description="Disordered" evidence="1">
    <location>
        <begin position="27"/>
        <end position="87"/>
    </location>
</feature>
<dbReference type="PANTHER" id="PTHR15615">
    <property type="match status" value="1"/>
</dbReference>
<feature type="compositionally biased region" description="Basic and acidic residues" evidence="1">
    <location>
        <begin position="77"/>
        <end position="86"/>
    </location>
</feature>
<evidence type="ECO:0008006" key="4">
    <source>
        <dbReference type="Google" id="ProtNLM"/>
    </source>
</evidence>
<dbReference type="SUPFAM" id="SSF47954">
    <property type="entry name" value="Cyclin-like"/>
    <property type="match status" value="1"/>
</dbReference>
<dbReference type="EMBL" id="JAMWBK010000007">
    <property type="protein sequence ID" value="KAJ8903166.1"/>
    <property type="molecule type" value="Genomic_DNA"/>
</dbReference>
<organism evidence="2 3">
    <name type="scientific">Rhodosorus marinus</name>
    <dbReference type="NCBI Taxonomy" id="101924"/>
    <lineage>
        <taxon>Eukaryota</taxon>
        <taxon>Rhodophyta</taxon>
        <taxon>Stylonematophyceae</taxon>
        <taxon>Stylonematales</taxon>
        <taxon>Stylonemataceae</taxon>
        <taxon>Rhodosorus</taxon>
    </lineage>
</organism>
<evidence type="ECO:0000256" key="1">
    <source>
        <dbReference type="SAM" id="MobiDB-lite"/>
    </source>
</evidence>
<feature type="compositionally biased region" description="Basic and acidic residues" evidence="1">
    <location>
        <begin position="34"/>
        <end position="56"/>
    </location>
</feature>
<comment type="caution">
    <text evidence="2">The sequence shown here is derived from an EMBL/GenBank/DDBJ whole genome shotgun (WGS) entry which is preliminary data.</text>
</comment>
<gene>
    <name evidence="2" type="ORF">NDN08_004276</name>
</gene>
<keyword evidence="3" id="KW-1185">Reference proteome</keyword>
<dbReference type="Pfam" id="PF08613">
    <property type="entry name" value="Cyclin"/>
    <property type="match status" value="1"/>
</dbReference>
<name>A0AAV8UNX3_9RHOD</name>
<dbReference type="PANTHER" id="PTHR15615:SF108">
    <property type="entry name" value="PROTEIN CNPPD1"/>
    <property type="match status" value="1"/>
</dbReference>
<accession>A0AAV8UNX3</accession>